<sequence length="637" mass="72927">MESPGTPKLGEQFTQIKVDERLWQKTQEVNSSSHQRMGSCIYGEAEVADLHPISFGRLLEAALDSEPSQALGGEKQFVLLKTVNLKTEEDDFQGAFLDIQQDDLQAMVQREGSLLQPLEVMAHSVGAQENPKEVLAISLPEGVYTVHGMEMMHVSGLKEGHTFKEDERSTEETTNVLGIKADRRKDIITYGACEGQHFRAAEEARVSCSFPEEATKILNGRIKVDPVLLHSSEKRDQSNEYASQHPILTSAAVTSKAHGSTVQWGDGILSGLTRHMRKHSDEKPHICHLCLKAFRTASLLRNHVNTHTGTKPYKCSECDMAFVTSGELSRHRRYKHTLEKPFKCMFCNYCSVEASKLKRHIRSHTGERPYSCTLCSYASRDTYKLKRHMITHSGEKPFECLICKARFTQAGTLKFHILHKHGTNVPKYQCPHCNTTVARKGDLSIHLRNLHSYIEVPLKCNYCEGTFHERYAFRQHKKIHRNEKRFKCDECNYACKQERHMVMHKRTHTDEKPFVCMACSKCFRQKQLLTVHFKKYHDSSFLPKVFQCPQCGKEYSRWNNMRKHSANCTDERVVWLSQGSKQKKEEDRRSSHDNEQEVAACVNSQFSASHAVPVEAWGNKDEKEGITCEMIFNLMDK</sequence>
<feature type="domain" description="C2H2-type" evidence="11">
    <location>
        <begin position="313"/>
        <end position="341"/>
    </location>
</feature>
<keyword evidence="13" id="KW-1185">Reference proteome</keyword>
<keyword evidence="6" id="KW-0805">Transcription regulation</keyword>
<evidence type="ECO:0000313" key="12">
    <source>
        <dbReference type="EMBL" id="KAH0619185.1"/>
    </source>
</evidence>
<keyword evidence="4 10" id="KW-0863">Zinc-finger</keyword>
<gene>
    <name evidence="12" type="ORF">JD844_018964</name>
</gene>
<keyword evidence="7" id="KW-0238">DNA-binding</keyword>
<evidence type="ECO:0000256" key="6">
    <source>
        <dbReference type="ARBA" id="ARBA00023015"/>
    </source>
</evidence>
<dbReference type="SUPFAM" id="SSF57667">
    <property type="entry name" value="beta-beta-alpha zinc fingers"/>
    <property type="match status" value="7"/>
</dbReference>
<feature type="domain" description="C2H2-type" evidence="11">
    <location>
        <begin position="398"/>
        <end position="426"/>
    </location>
</feature>
<dbReference type="InterPro" id="IPR013087">
    <property type="entry name" value="Znf_C2H2_type"/>
</dbReference>
<dbReference type="Proteomes" id="UP000826234">
    <property type="component" value="Unassembled WGS sequence"/>
</dbReference>
<accession>A0ABQ7SPA5</accession>
<keyword evidence="2" id="KW-0479">Metal-binding</keyword>
<evidence type="ECO:0000313" key="13">
    <source>
        <dbReference type="Proteomes" id="UP000826234"/>
    </source>
</evidence>
<feature type="domain" description="C2H2-type" evidence="11">
    <location>
        <begin position="342"/>
        <end position="369"/>
    </location>
</feature>
<evidence type="ECO:0000256" key="8">
    <source>
        <dbReference type="ARBA" id="ARBA00023163"/>
    </source>
</evidence>
<dbReference type="PROSITE" id="PS50157">
    <property type="entry name" value="ZINC_FINGER_C2H2_2"/>
    <property type="match status" value="10"/>
</dbReference>
<evidence type="ECO:0000259" key="11">
    <source>
        <dbReference type="PROSITE" id="PS50157"/>
    </source>
</evidence>
<keyword evidence="3" id="KW-0677">Repeat</keyword>
<dbReference type="Gene3D" id="3.30.160.60">
    <property type="entry name" value="Classic Zinc Finger"/>
    <property type="match status" value="8"/>
</dbReference>
<keyword evidence="5" id="KW-0862">Zinc</keyword>
<dbReference type="EMBL" id="JAIPUX010005289">
    <property type="protein sequence ID" value="KAH0619185.1"/>
    <property type="molecule type" value="Genomic_DNA"/>
</dbReference>
<evidence type="ECO:0000256" key="1">
    <source>
        <dbReference type="ARBA" id="ARBA00004123"/>
    </source>
</evidence>
<evidence type="ECO:0000256" key="2">
    <source>
        <dbReference type="ARBA" id="ARBA00022723"/>
    </source>
</evidence>
<feature type="domain" description="C2H2-type" evidence="11">
    <location>
        <begin position="428"/>
        <end position="452"/>
    </location>
</feature>
<keyword evidence="9" id="KW-0539">Nucleus</keyword>
<name>A0ABQ7SPA5_PHRPL</name>
<proteinExistence type="predicted"/>
<dbReference type="PROSITE" id="PS00028">
    <property type="entry name" value="ZINC_FINGER_C2H2_1"/>
    <property type="match status" value="7"/>
</dbReference>
<dbReference type="SMART" id="SM00355">
    <property type="entry name" value="ZnF_C2H2"/>
    <property type="match status" value="10"/>
</dbReference>
<dbReference type="Pfam" id="PF00096">
    <property type="entry name" value="zf-C2H2"/>
    <property type="match status" value="4"/>
</dbReference>
<feature type="domain" description="C2H2-type" evidence="11">
    <location>
        <begin position="486"/>
        <end position="513"/>
    </location>
</feature>
<feature type="domain" description="C2H2-type" evidence="11">
    <location>
        <begin position="546"/>
        <end position="573"/>
    </location>
</feature>
<feature type="domain" description="C2H2-type" evidence="11">
    <location>
        <begin position="285"/>
        <end position="312"/>
    </location>
</feature>
<feature type="domain" description="C2H2-type" evidence="11">
    <location>
        <begin position="458"/>
        <end position="485"/>
    </location>
</feature>
<evidence type="ECO:0000256" key="7">
    <source>
        <dbReference type="ARBA" id="ARBA00023125"/>
    </source>
</evidence>
<evidence type="ECO:0000256" key="10">
    <source>
        <dbReference type="PROSITE-ProRule" id="PRU00042"/>
    </source>
</evidence>
<dbReference type="PANTHER" id="PTHR24379">
    <property type="entry name" value="KRAB AND ZINC FINGER DOMAIN-CONTAINING"/>
    <property type="match status" value="1"/>
</dbReference>
<evidence type="ECO:0000256" key="9">
    <source>
        <dbReference type="ARBA" id="ARBA00023242"/>
    </source>
</evidence>
<evidence type="ECO:0000256" key="4">
    <source>
        <dbReference type="ARBA" id="ARBA00022771"/>
    </source>
</evidence>
<protein>
    <recommendedName>
        <fullName evidence="11">C2H2-type domain-containing protein</fullName>
    </recommendedName>
</protein>
<dbReference type="InterPro" id="IPR036236">
    <property type="entry name" value="Znf_C2H2_sf"/>
</dbReference>
<evidence type="ECO:0000256" key="5">
    <source>
        <dbReference type="ARBA" id="ARBA00022833"/>
    </source>
</evidence>
<dbReference type="PANTHER" id="PTHR24379:SF81">
    <property type="entry name" value="CCCTC-BINDING FACTOR LIKE"/>
    <property type="match status" value="1"/>
</dbReference>
<comment type="caution">
    <text evidence="12">The sequence shown here is derived from an EMBL/GenBank/DDBJ whole genome shotgun (WGS) entry which is preliminary data.</text>
</comment>
<feature type="domain" description="C2H2-type" evidence="11">
    <location>
        <begin position="514"/>
        <end position="537"/>
    </location>
</feature>
<reference evidence="12 13" key="1">
    <citation type="journal article" date="2022" name="Gigascience">
        <title>A chromosome-level genome assembly and annotation of the desert horned lizard, Phrynosoma platyrhinos, provides insight into chromosomal rearrangements among reptiles.</title>
        <authorList>
            <person name="Koochekian N."/>
            <person name="Ascanio A."/>
            <person name="Farleigh K."/>
            <person name="Card D.C."/>
            <person name="Schield D.R."/>
            <person name="Castoe T.A."/>
            <person name="Jezkova T."/>
        </authorList>
    </citation>
    <scope>NUCLEOTIDE SEQUENCE [LARGE SCALE GENOMIC DNA]</scope>
    <source>
        <strain evidence="12">NK-2021</strain>
    </source>
</reference>
<evidence type="ECO:0000256" key="3">
    <source>
        <dbReference type="ARBA" id="ARBA00022737"/>
    </source>
</evidence>
<organism evidence="12 13">
    <name type="scientific">Phrynosoma platyrhinos</name>
    <name type="common">Desert horned lizard</name>
    <dbReference type="NCBI Taxonomy" id="52577"/>
    <lineage>
        <taxon>Eukaryota</taxon>
        <taxon>Metazoa</taxon>
        <taxon>Chordata</taxon>
        <taxon>Craniata</taxon>
        <taxon>Vertebrata</taxon>
        <taxon>Euteleostomi</taxon>
        <taxon>Lepidosauria</taxon>
        <taxon>Squamata</taxon>
        <taxon>Bifurcata</taxon>
        <taxon>Unidentata</taxon>
        <taxon>Episquamata</taxon>
        <taxon>Toxicofera</taxon>
        <taxon>Iguania</taxon>
        <taxon>Phrynosomatidae</taxon>
        <taxon>Phrynosomatinae</taxon>
        <taxon>Phrynosoma</taxon>
    </lineage>
</organism>
<keyword evidence="8" id="KW-0804">Transcription</keyword>
<comment type="subcellular location">
    <subcellularLocation>
        <location evidence="1">Nucleus</location>
    </subcellularLocation>
</comment>
<feature type="domain" description="C2H2-type" evidence="11">
    <location>
        <begin position="370"/>
        <end position="397"/>
    </location>
</feature>